<comment type="caution">
    <text evidence="1">The sequence shown here is derived from an EMBL/GenBank/DDBJ whole genome shotgun (WGS) entry which is preliminary data.</text>
</comment>
<gene>
    <name evidence="1" type="ORF">BDA96_10G215300</name>
</gene>
<proteinExistence type="predicted"/>
<name>A0A921Q5W7_SORBI</name>
<dbReference type="EMBL" id="CM027689">
    <property type="protein sequence ID" value="KAG0514695.1"/>
    <property type="molecule type" value="Genomic_DNA"/>
</dbReference>
<evidence type="ECO:0000313" key="2">
    <source>
        <dbReference type="Proteomes" id="UP000807115"/>
    </source>
</evidence>
<dbReference type="AlphaFoldDB" id="A0A921Q5W7"/>
<reference evidence="1" key="2">
    <citation type="submission" date="2020-10" db="EMBL/GenBank/DDBJ databases">
        <authorList>
            <person name="Cooper E.A."/>
            <person name="Brenton Z.W."/>
            <person name="Flinn B.S."/>
            <person name="Jenkins J."/>
            <person name="Shu S."/>
            <person name="Flowers D."/>
            <person name="Luo F."/>
            <person name="Wang Y."/>
            <person name="Xia P."/>
            <person name="Barry K."/>
            <person name="Daum C."/>
            <person name="Lipzen A."/>
            <person name="Yoshinaga Y."/>
            <person name="Schmutz J."/>
            <person name="Saski C."/>
            <person name="Vermerris W."/>
            <person name="Kresovich S."/>
        </authorList>
    </citation>
    <scope>NUCLEOTIDE SEQUENCE</scope>
</reference>
<accession>A0A921Q5W7</accession>
<evidence type="ECO:0000313" key="1">
    <source>
        <dbReference type="EMBL" id="KAG0514695.1"/>
    </source>
</evidence>
<sequence length="240" mass="27126">MHLREPGSGLMLTQEELQKYNTLRSSSFRCTSIIDPVLLDHTGMSAEFNAVFNTIGWGGFWMVPELGIEKNDFWKAISGSNDCSNLTPHQIHNLTLGNILSDEELKLLYAMVCKIKVSPVKLLVDYWLNSIEYGKPVYFTSFITRIAESTDALEPHTFEYITSARDVLNEDVFININVLKRGPSFGLKMVYSGYTVEVPLPCEKCQLYALRTLTIKLDKESRSQNIVGPRQMTRGMSQAA</sequence>
<dbReference type="PANTHER" id="PTHR48243">
    <property type="entry name" value="AMINOTRANSFERASE-LIKE PLANT MOBILE DOMAIN-CONTAINING PROTEIN"/>
    <property type="match status" value="1"/>
</dbReference>
<organism evidence="1 2">
    <name type="scientific">Sorghum bicolor</name>
    <name type="common">Sorghum</name>
    <name type="synonym">Sorghum vulgare</name>
    <dbReference type="NCBI Taxonomy" id="4558"/>
    <lineage>
        <taxon>Eukaryota</taxon>
        <taxon>Viridiplantae</taxon>
        <taxon>Streptophyta</taxon>
        <taxon>Embryophyta</taxon>
        <taxon>Tracheophyta</taxon>
        <taxon>Spermatophyta</taxon>
        <taxon>Magnoliopsida</taxon>
        <taxon>Liliopsida</taxon>
        <taxon>Poales</taxon>
        <taxon>Poaceae</taxon>
        <taxon>PACMAD clade</taxon>
        <taxon>Panicoideae</taxon>
        <taxon>Andropogonodae</taxon>
        <taxon>Andropogoneae</taxon>
        <taxon>Sorghinae</taxon>
        <taxon>Sorghum</taxon>
    </lineage>
</organism>
<dbReference type="Proteomes" id="UP000807115">
    <property type="component" value="Chromosome 10"/>
</dbReference>
<reference evidence="1" key="1">
    <citation type="journal article" date="2019" name="BMC Genomics">
        <title>A new reference genome for Sorghum bicolor reveals high levels of sequence similarity between sweet and grain genotypes: implications for the genetics of sugar metabolism.</title>
        <authorList>
            <person name="Cooper E.A."/>
            <person name="Brenton Z.W."/>
            <person name="Flinn B.S."/>
            <person name="Jenkins J."/>
            <person name="Shu S."/>
            <person name="Flowers D."/>
            <person name="Luo F."/>
            <person name="Wang Y."/>
            <person name="Xia P."/>
            <person name="Barry K."/>
            <person name="Daum C."/>
            <person name="Lipzen A."/>
            <person name="Yoshinaga Y."/>
            <person name="Schmutz J."/>
            <person name="Saski C."/>
            <person name="Vermerris W."/>
            <person name="Kresovich S."/>
        </authorList>
    </citation>
    <scope>NUCLEOTIDE SEQUENCE</scope>
</reference>
<protein>
    <submittedName>
        <fullName evidence="1">Uncharacterized protein</fullName>
    </submittedName>
</protein>
<dbReference type="PANTHER" id="PTHR48243:SF1">
    <property type="entry name" value="AMINOTRANSFERASE-LIKE PLANT MOBILE DOMAIN-CONTAINING PROTEIN"/>
    <property type="match status" value="1"/>
</dbReference>